<comment type="caution">
    <text evidence="2">The sequence shown here is derived from an EMBL/GenBank/DDBJ whole genome shotgun (WGS) entry which is preliminary data.</text>
</comment>
<dbReference type="AlphaFoldDB" id="A0AA38PA97"/>
<protein>
    <submittedName>
        <fullName evidence="2">Uncharacterized protein</fullName>
    </submittedName>
</protein>
<dbReference type="EMBL" id="MU806140">
    <property type="protein sequence ID" value="KAJ3839228.1"/>
    <property type="molecule type" value="Genomic_DNA"/>
</dbReference>
<gene>
    <name evidence="2" type="ORF">F5878DRAFT_724678</name>
</gene>
<keyword evidence="1" id="KW-1133">Transmembrane helix</keyword>
<evidence type="ECO:0000313" key="3">
    <source>
        <dbReference type="Proteomes" id="UP001163846"/>
    </source>
</evidence>
<feature type="transmembrane region" description="Helical" evidence="1">
    <location>
        <begin position="62"/>
        <end position="81"/>
    </location>
</feature>
<keyword evidence="3" id="KW-1185">Reference proteome</keyword>
<keyword evidence="1" id="KW-0812">Transmembrane</keyword>
<dbReference type="Proteomes" id="UP001163846">
    <property type="component" value="Unassembled WGS sequence"/>
</dbReference>
<sequence length="141" mass="15312">MIPMSCSISDALNLSTHKTSDLRTFSPPELVSSRSVNALFSPLEHSTAYTSATMTRSAASRVLFILFIAGLIAALCSGVLAHPARKLKLTPAALAAETEYNEIKRGIHGNASMTDQEKQLALREAKRCYGARLEEIMTNRS</sequence>
<proteinExistence type="predicted"/>
<evidence type="ECO:0000256" key="1">
    <source>
        <dbReference type="SAM" id="Phobius"/>
    </source>
</evidence>
<evidence type="ECO:0000313" key="2">
    <source>
        <dbReference type="EMBL" id="KAJ3839228.1"/>
    </source>
</evidence>
<organism evidence="2 3">
    <name type="scientific">Lentinula raphanica</name>
    <dbReference type="NCBI Taxonomy" id="153919"/>
    <lineage>
        <taxon>Eukaryota</taxon>
        <taxon>Fungi</taxon>
        <taxon>Dikarya</taxon>
        <taxon>Basidiomycota</taxon>
        <taxon>Agaricomycotina</taxon>
        <taxon>Agaricomycetes</taxon>
        <taxon>Agaricomycetidae</taxon>
        <taxon>Agaricales</taxon>
        <taxon>Marasmiineae</taxon>
        <taxon>Omphalotaceae</taxon>
        <taxon>Lentinula</taxon>
    </lineage>
</organism>
<name>A0AA38PA97_9AGAR</name>
<keyword evidence="1" id="KW-0472">Membrane</keyword>
<accession>A0AA38PA97</accession>
<reference evidence="2" key="1">
    <citation type="submission" date="2022-08" db="EMBL/GenBank/DDBJ databases">
        <authorList>
            <consortium name="DOE Joint Genome Institute"/>
            <person name="Min B."/>
            <person name="Riley R."/>
            <person name="Sierra-Patev S."/>
            <person name="Naranjo-Ortiz M."/>
            <person name="Looney B."/>
            <person name="Konkel Z."/>
            <person name="Slot J.C."/>
            <person name="Sakamoto Y."/>
            <person name="Steenwyk J.L."/>
            <person name="Rokas A."/>
            <person name="Carro J."/>
            <person name="Camarero S."/>
            <person name="Ferreira P."/>
            <person name="Molpeceres G."/>
            <person name="Ruiz-Duenas F.J."/>
            <person name="Serrano A."/>
            <person name="Henrissat B."/>
            <person name="Drula E."/>
            <person name="Hughes K.W."/>
            <person name="Mata J.L."/>
            <person name="Ishikawa N.K."/>
            <person name="Vargas-Isla R."/>
            <person name="Ushijima S."/>
            <person name="Smith C.A."/>
            <person name="Ahrendt S."/>
            <person name="Andreopoulos W."/>
            <person name="He G."/>
            <person name="Labutti K."/>
            <person name="Lipzen A."/>
            <person name="Ng V."/>
            <person name="Sandor L."/>
            <person name="Barry K."/>
            <person name="Martinez A.T."/>
            <person name="Xiao Y."/>
            <person name="Gibbons J.G."/>
            <person name="Terashima K."/>
            <person name="Hibbett D.S."/>
            <person name="Grigoriev I.V."/>
        </authorList>
    </citation>
    <scope>NUCLEOTIDE SEQUENCE</scope>
    <source>
        <strain evidence="2">TFB9207</strain>
    </source>
</reference>